<dbReference type="EMBL" id="UINC01018225">
    <property type="protein sequence ID" value="SVA76361.1"/>
    <property type="molecule type" value="Genomic_DNA"/>
</dbReference>
<accession>A0A381YIJ5</accession>
<evidence type="ECO:0000313" key="1">
    <source>
        <dbReference type="EMBL" id="SVA76361.1"/>
    </source>
</evidence>
<proteinExistence type="predicted"/>
<sequence length="107" mass="12134">MRQFVLMLVLLGFIPTEKAFPAEKIDWKGSEPKTGNRLAVLEFSSKGISAPIQNLLTEQFRLNIRKLKMYEVLDASMTNQVEIFYPGEAIYGECKSKGCIMELGKML</sequence>
<gene>
    <name evidence="1" type="ORF">METZ01_LOCUS129215</name>
</gene>
<organism evidence="1">
    <name type="scientific">marine metagenome</name>
    <dbReference type="NCBI Taxonomy" id="408172"/>
    <lineage>
        <taxon>unclassified sequences</taxon>
        <taxon>metagenomes</taxon>
        <taxon>ecological metagenomes</taxon>
    </lineage>
</organism>
<protein>
    <submittedName>
        <fullName evidence="1">Uncharacterized protein</fullName>
    </submittedName>
</protein>
<name>A0A381YIJ5_9ZZZZ</name>
<reference evidence="1" key="1">
    <citation type="submission" date="2018-05" db="EMBL/GenBank/DDBJ databases">
        <authorList>
            <person name="Lanie J.A."/>
            <person name="Ng W.-L."/>
            <person name="Kazmierczak K.M."/>
            <person name="Andrzejewski T.M."/>
            <person name="Davidsen T.M."/>
            <person name="Wayne K.J."/>
            <person name="Tettelin H."/>
            <person name="Glass J.I."/>
            <person name="Rusch D."/>
            <person name="Podicherti R."/>
            <person name="Tsui H.-C.T."/>
            <person name="Winkler M.E."/>
        </authorList>
    </citation>
    <scope>NUCLEOTIDE SEQUENCE</scope>
</reference>
<feature type="non-terminal residue" evidence="1">
    <location>
        <position position="107"/>
    </location>
</feature>
<dbReference type="AlphaFoldDB" id="A0A381YIJ5"/>